<evidence type="ECO:0000313" key="1">
    <source>
        <dbReference type="EMBL" id="MBS9338487.1"/>
    </source>
</evidence>
<comment type="caution">
    <text evidence="1">The sequence shown here is derived from an EMBL/GenBank/DDBJ whole genome shotgun (WGS) entry which is preliminary data.</text>
</comment>
<dbReference type="Pfam" id="PF05708">
    <property type="entry name" value="Peptidase_C92"/>
    <property type="match status" value="1"/>
</dbReference>
<gene>
    <name evidence="1" type="ORF">G6R29_02400</name>
</gene>
<dbReference type="EMBL" id="JAAMFK010000002">
    <property type="protein sequence ID" value="MBS9338487.1"/>
    <property type="molecule type" value="Genomic_DNA"/>
</dbReference>
<evidence type="ECO:0000313" key="2">
    <source>
        <dbReference type="Proteomes" id="UP001519504"/>
    </source>
</evidence>
<dbReference type="InterPro" id="IPR038765">
    <property type="entry name" value="Papain-like_cys_pep_sf"/>
</dbReference>
<keyword evidence="2" id="KW-1185">Reference proteome</keyword>
<dbReference type="Proteomes" id="UP001519504">
    <property type="component" value="Unassembled WGS sequence"/>
</dbReference>
<organism evidence="1 2">
    <name type="scientific">Fructobacillus broussonetiae</name>
    <dbReference type="NCBI Taxonomy" id="2713173"/>
    <lineage>
        <taxon>Bacteria</taxon>
        <taxon>Bacillati</taxon>
        <taxon>Bacillota</taxon>
        <taxon>Bacilli</taxon>
        <taxon>Lactobacillales</taxon>
        <taxon>Lactobacillaceae</taxon>
        <taxon>Fructobacillus</taxon>
    </lineage>
</organism>
<sequence length="186" mass="20580">MLSLLKGNLLFVRSDDDGLDQSIAESTKRAGQDVTYSHVAMVDVEEKEESAAIYVIEATGDDGVVTGTFDNFLSEHRGRIDVYRYQKDFKDIVSVLSFARAQVGKPYNHGFFQEDPGFYCSQLVTASFKGEDIFKETPLAFGPNGTVLPEWKEYYAKLGREVPTADLGSSPNSLLAGEDWQCIASL</sequence>
<protein>
    <submittedName>
        <fullName evidence="1">Uncharacterized protein</fullName>
    </submittedName>
</protein>
<dbReference type="Gene3D" id="3.90.1720.10">
    <property type="entry name" value="endopeptidase domain like (from Nostoc punctiforme)"/>
    <property type="match status" value="1"/>
</dbReference>
<dbReference type="SUPFAM" id="SSF54001">
    <property type="entry name" value="Cysteine proteinases"/>
    <property type="match status" value="1"/>
</dbReference>
<dbReference type="InterPro" id="IPR024453">
    <property type="entry name" value="Peptidase_C92"/>
</dbReference>
<proteinExistence type="predicted"/>
<reference evidence="1 2" key="1">
    <citation type="submission" date="2020-02" db="EMBL/GenBank/DDBJ databases">
        <title>Fructobacillus sp. isolated from paper mulberry of Taiwan.</title>
        <authorList>
            <person name="Lin S.-T."/>
        </authorList>
    </citation>
    <scope>NUCLEOTIDE SEQUENCE [LARGE SCALE GENOMIC DNA]</scope>
    <source>
        <strain evidence="1 2">M2-14</strain>
    </source>
</reference>
<dbReference type="RefSeq" id="WP_213808767.1">
    <property type="nucleotide sequence ID" value="NZ_JAAMFK010000002.1"/>
</dbReference>
<accession>A0ABS5R2U5</accession>
<name>A0ABS5R2U5_9LACO</name>